<dbReference type="Gene3D" id="3.40.50.1170">
    <property type="entry name" value="L-asparaginase, N-terminal domain"/>
    <property type="match status" value="1"/>
</dbReference>
<sequence length="332" mass="34983">MRLHVTYAGGTIGMVDSPEGLRPGADLQGWFGSQLEGIELASNISMSTLDPLIDSSQATPEDWQAIIDDINAHAEEADAFLVLHGTDTMAYTSAALSFALANLGKPVVVTGSQYPLGVVGSDASANVTGALRAAISRHARGVMLFFGHKLLAGNRATKTSSWAFRGFESPSVSPMARTGAPWRWYGAPSPGTGWQAPGAYTRQDVAVIDVVPGMTAARLRASITPPPDALILRTFGVGNIPADEPGFVDVLAQLAEAGVPIIVASQCYQAEVMLGHYEAGDALAKLGAIGAHDMTLEALYAKTVFLLSQGKRGEDFRRWMDLSIAGELTLQG</sequence>
<dbReference type="PROSITE" id="PS51732">
    <property type="entry name" value="ASN_GLN_ASE_3"/>
    <property type="match status" value="1"/>
</dbReference>
<dbReference type="PANTHER" id="PTHR11707:SF28">
    <property type="entry name" value="60 KDA LYSOPHOSPHOLIPASE"/>
    <property type="match status" value="1"/>
</dbReference>
<evidence type="ECO:0000259" key="4">
    <source>
        <dbReference type="Pfam" id="PF00710"/>
    </source>
</evidence>
<dbReference type="SFLD" id="SFLDS00057">
    <property type="entry name" value="Glutaminase/Asparaginase"/>
    <property type="match status" value="1"/>
</dbReference>
<organism evidence="6 7">
    <name type="scientific">Schaalia meyeri</name>
    <dbReference type="NCBI Taxonomy" id="52773"/>
    <lineage>
        <taxon>Bacteria</taxon>
        <taxon>Bacillati</taxon>
        <taxon>Actinomycetota</taxon>
        <taxon>Actinomycetes</taxon>
        <taxon>Actinomycetales</taxon>
        <taxon>Actinomycetaceae</taxon>
        <taxon>Schaalia</taxon>
    </lineage>
</organism>
<reference evidence="6 7" key="1">
    <citation type="submission" date="2020-12" db="EMBL/GenBank/DDBJ databases">
        <title>FDA dAtabase for Regulatory Grade micrObial Sequences (FDA-ARGOS): Supporting development and validation of Infectious Disease Dx tests.</title>
        <authorList>
            <person name="Sproer C."/>
            <person name="Gronow S."/>
            <person name="Severitt S."/>
            <person name="Schroder I."/>
            <person name="Tallon L."/>
            <person name="Sadzewicz L."/>
            <person name="Zhao X."/>
            <person name="Boylan J."/>
            <person name="Ott S."/>
            <person name="Bowen H."/>
            <person name="Vavikolanu K."/>
            <person name="Mehta A."/>
            <person name="Aluvathingal J."/>
            <person name="Nadendla S."/>
            <person name="Lowell S."/>
            <person name="Myers T."/>
            <person name="Yan Y."/>
            <person name="Sichtig H."/>
        </authorList>
    </citation>
    <scope>NUCLEOTIDE SEQUENCE [LARGE SCALE GENOMIC DNA]</scope>
    <source>
        <strain evidence="6 7">FDAARGOS_985</strain>
    </source>
</reference>
<dbReference type="InterPro" id="IPR006034">
    <property type="entry name" value="Asparaginase/glutaminase-like"/>
</dbReference>
<accession>A0AAP9Y7M5</accession>
<evidence type="ECO:0000256" key="1">
    <source>
        <dbReference type="PIRSR" id="PIRSR001220-1"/>
    </source>
</evidence>
<dbReference type="InterPro" id="IPR027473">
    <property type="entry name" value="L-asparaginase_C"/>
</dbReference>
<dbReference type="KEGG" id="amy:ADJ76_05465"/>
<name>A0AAP9Y7M5_9ACTO</name>
<dbReference type="AlphaFoldDB" id="A0AAP9Y7M5"/>
<dbReference type="PRINTS" id="PR00139">
    <property type="entry name" value="ASNGLNASE"/>
</dbReference>
<protein>
    <submittedName>
        <fullName evidence="6">Asparaginase</fullName>
    </submittedName>
</protein>
<dbReference type="EMBL" id="CP066065">
    <property type="protein sequence ID" value="QQC44047.1"/>
    <property type="molecule type" value="Genomic_DNA"/>
</dbReference>
<evidence type="ECO:0000256" key="2">
    <source>
        <dbReference type="PIRSR" id="PIRSR001220-2"/>
    </source>
</evidence>
<feature type="active site" description="O-isoaspartyl threonine intermediate" evidence="1">
    <location>
        <position position="11"/>
    </location>
</feature>
<dbReference type="Gene3D" id="3.40.50.40">
    <property type="match status" value="1"/>
</dbReference>
<gene>
    <name evidence="6" type="ORF">I6H42_01000</name>
</gene>
<feature type="binding site" evidence="2">
    <location>
        <begin position="86"/>
        <end position="87"/>
    </location>
    <ligand>
        <name>substrate</name>
    </ligand>
</feature>
<dbReference type="InterPro" id="IPR037152">
    <property type="entry name" value="L-asparaginase_N_sf"/>
</dbReference>
<feature type="domain" description="Asparaginase/glutaminase C-terminal" evidence="5">
    <location>
        <begin position="204"/>
        <end position="320"/>
    </location>
</feature>
<dbReference type="GO" id="GO:0005829">
    <property type="term" value="C:cytosol"/>
    <property type="evidence" value="ECO:0007669"/>
    <property type="project" value="TreeGrafter"/>
</dbReference>
<dbReference type="InterPro" id="IPR027475">
    <property type="entry name" value="Asparaginase/glutaminase_AS2"/>
</dbReference>
<feature type="binding site" evidence="2">
    <location>
        <position position="55"/>
    </location>
    <ligand>
        <name>substrate</name>
    </ligand>
</feature>
<evidence type="ECO:0000313" key="6">
    <source>
        <dbReference type="EMBL" id="QQC44047.1"/>
    </source>
</evidence>
<dbReference type="SUPFAM" id="SSF53774">
    <property type="entry name" value="Glutaminase/Asparaginase"/>
    <property type="match status" value="1"/>
</dbReference>
<dbReference type="InterPro" id="IPR036152">
    <property type="entry name" value="Asp/glu_Ase-like_sf"/>
</dbReference>
<feature type="active site" evidence="3">
    <location>
        <position position="86"/>
    </location>
</feature>
<evidence type="ECO:0000313" key="7">
    <source>
        <dbReference type="Proteomes" id="UP000595220"/>
    </source>
</evidence>
<feature type="domain" description="L-asparaginase N-terminal" evidence="4">
    <location>
        <begin position="3"/>
        <end position="184"/>
    </location>
</feature>
<dbReference type="InterPro" id="IPR027474">
    <property type="entry name" value="L-asparaginase_N"/>
</dbReference>
<dbReference type="SMART" id="SM00870">
    <property type="entry name" value="Asparaginase"/>
    <property type="match status" value="1"/>
</dbReference>
<evidence type="ECO:0000259" key="5">
    <source>
        <dbReference type="Pfam" id="PF17763"/>
    </source>
</evidence>
<dbReference type="InterPro" id="IPR041725">
    <property type="entry name" value="L-asparaginase_I"/>
</dbReference>
<proteinExistence type="predicted"/>
<dbReference type="PIRSF" id="PIRSF500176">
    <property type="entry name" value="L_ASNase"/>
    <property type="match status" value="1"/>
</dbReference>
<dbReference type="Pfam" id="PF17763">
    <property type="entry name" value="Asparaginase_C"/>
    <property type="match status" value="1"/>
</dbReference>
<dbReference type="CDD" id="cd08963">
    <property type="entry name" value="L-asparaginase_I"/>
    <property type="match status" value="1"/>
</dbReference>
<dbReference type="PROSITE" id="PS00917">
    <property type="entry name" value="ASN_GLN_ASE_2"/>
    <property type="match status" value="1"/>
</dbReference>
<dbReference type="Proteomes" id="UP000595220">
    <property type="component" value="Chromosome"/>
</dbReference>
<dbReference type="GO" id="GO:0004067">
    <property type="term" value="F:asparaginase activity"/>
    <property type="evidence" value="ECO:0007669"/>
    <property type="project" value="UniProtKB-UniRule"/>
</dbReference>
<dbReference type="InterPro" id="IPR040919">
    <property type="entry name" value="Asparaginase_C"/>
</dbReference>
<keyword evidence="7" id="KW-1185">Reference proteome</keyword>
<dbReference type="Pfam" id="PF00710">
    <property type="entry name" value="Asparaginase"/>
    <property type="match status" value="1"/>
</dbReference>
<dbReference type="PIRSF" id="PIRSF001220">
    <property type="entry name" value="L-ASNase_gatD"/>
    <property type="match status" value="1"/>
</dbReference>
<evidence type="ECO:0000256" key="3">
    <source>
        <dbReference type="PROSITE-ProRule" id="PRU10100"/>
    </source>
</evidence>
<dbReference type="PANTHER" id="PTHR11707">
    <property type="entry name" value="L-ASPARAGINASE"/>
    <property type="match status" value="1"/>
</dbReference>
<dbReference type="RefSeq" id="WP_050695125.1">
    <property type="nucleotide sequence ID" value="NZ_CP012072.1"/>
</dbReference>